<name>A0A5J6N590_9PROT</name>
<evidence type="ECO:0000313" key="1">
    <source>
        <dbReference type="EMBL" id="QEX25049.1"/>
    </source>
</evidence>
<dbReference type="EMBL" id="CP042582">
    <property type="protein sequence ID" value="QEX25049.1"/>
    <property type="molecule type" value="Genomic_DNA"/>
</dbReference>
<dbReference type="Proteomes" id="UP000325797">
    <property type="component" value="Chromosome"/>
</dbReference>
<organism evidence="1 2">
    <name type="scientific">Hypericibacter adhaerens</name>
    <dbReference type="NCBI Taxonomy" id="2602016"/>
    <lineage>
        <taxon>Bacteria</taxon>
        <taxon>Pseudomonadati</taxon>
        <taxon>Pseudomonadota</taxon>
        <taxon>Alphaproteobacteria</taxon>
        <taxon>Rhodospirillales</taxon>
        <taxon>Dongiaceae</taxon>
        <taxon>Hypericibacter</taxon>
    </lineage>
</organism>
<dbReference type="KEGG" id="hadh:FRZ61_49940"/>
<proteinExistence type="predicted"/>
<sequence length="63" mass="6620">MPEAVWTWTSTPSTSMPWKATLAIRPPGLGVPNAAARARLLPAGKAVTEPSMAISPAAFVYIL</sequence>
<protein>
    <submittedName>
        <fullName evidence="1">Uncharacterized protein</fullName>
    </submittedName>
</protein>
<reference evidence="1 2" key="1">
    <citation type="submission" date="2019-08" db="EMBL/GenBank/DDBJ databases">
        <title>Hyperibacter terrae gen. nov., sp. nov. and Hyperibacter viscosus sp. nov., two new members in the family Rhodospirillaceae isolated from the rhizosphere of Hypericum perforatum.</title>
        <authorList>
            <person name="Noviana Z."/>
        </authorList>
    </citation>
    <scope>NUCLEOTIDE SEQUENCE [LARGE SCALE GENOMIC DNA]</scope>
    <source>
        <strain evidence="1 2">R5959</strain>
    </source>
</reference>
<keyword evidence="2" id="KW-1185">Reference proteome</keyword>
<dbReference type="AlphaFoldDB" id="A0A5J6N590"/>
<accession>A0A5J6N590</accession>
<gene>
    <name evidence="1" type="ORF">FRZ61_49940</name>
</gene>
<evidence type="ECO:0000313" key="2">
    <source>
        <dbReference type="Proteomes" id="UP000325797"/>
    </source>
</evidence>